<evidence type="ECO:0000313" key="2">
    <source>
        <dbReference type="EMBL" id="NJR80571.1"/>
    </source>
</evidence>
<evidence type="ECO:0000256" key="1">
    <source>
        <dbReference type="SAM" id="Phobius"/>
    </source>
</evidence>
<proteinExistence type="predicted"/>
<feature type="transmembrane region" description="Helical" evidence="1">
    <location>
        <begin position="41"/>
        <end position="66"/>
    </location>
</feature>
<comment type="caution">
    <text evidence="2">The sequence shown here is derived from an EMBL/GenBank/DDBJ whole genome shotgun (WGS) entry which is preliminary data.</text>
</comment>
<dbReference type="RefSeq" id="WP_168136111.1">
    <property type="nucleotide sequence ID" value="NZ_JAAVJH010000022.1"/>
</dbReference>
<accession>A0ABX1CRL5</accession>
<protein>
    <submittedName>
        <fullName evidence="2">Uncharacterized protein</fullName>
    </submittedName>
</protein>
<dbReference type="Proteomes" id="UP000732399">
    <property type="component" value="Unassembled WGS sequence"/>
</dbReference>
<sequence>MIELQDPTRTGLYAAVALCAAVAVLAGWKQARRGRRRDVDAVGWVDWTTVQMLALFALAAAALLAWKG</sequence>
<name>A0ABX1CRL5_9SPHN</name>
<organism evidence="2 3">
    <name type="scientific">Sphingomonas corticis</name>
    <dbReference type="NCBI Taxonomy" id="2722791"/>
    <lineage>
        <taxon>Bacteria</taxon>
        <taxon>Pseudomonadati</taxon>
        <taxon>Pseudomonadota</taxon>
        <taxon>Alphaproteobacteria</taxon>
        <taxon>Sphingomonadales</taxon>
        <taxon>Sphingomonadaceae</taxon>
        <taxon>Sphingomonas</taxon>
    </lineage>
</organism>
<keyword evidence="1" id="KW-0812">Transmembrane</keyword>
<keyword evidence="1" id="KW-0472">Membrane</keyword>
<gene>
    <name evidence="2" type="ORF">HBH26_18495</name>
</gene>
<keyword evidence="1" id="KW-1133">Transmembrane helix</keyword>
<feature type="transmembrane region" description="Helical" evidence="1">
    <location>
        <begin position="12"/>
        <end position="29"/>
    </location>
</feature>
<keyword evidence="3" id="KW-1185">Reference proteome</keyword>
<evidence type="ECO:0000313" key="3">
    <source>
        <dbReference type="Proteomes" id="UP000732399"/>
    </source>
</evidence>
<reference evidence="2 3" key="1">
    <citation type="submission" date="2020-03" db="EMBL/GenBank/DDBJ databases">
        <authorList>
            <person name="Wang L."/>
            <person name="He N."/>
            <person name="Li Y."/>
            <person name="Fang Y."/>
            <person name="Zhang F."/>
        </authorList>
    </citation>
    <scope>NUCLEOTIDE SEQUENCE [LARGE SCALE GENOMIC DNA]</scope>
    <source>
        <strain evidence="2 3">36D10-4-7</strain>
    </source>
</reference>
<dbReference type="EMBL" id="JAAVJH010000022">
    <property type="protein sequence ID" value="NJR80571.1"/>
    <property type="molecule type" value="Genomic_DNA"/>
</dbReference>